<proteinExistence type="predicted"/>
<reference evidence="1" key="1">
    <citation type="submission" date="2024-03" db="EMBL/GenBank/DDBJ databases">
        <title>Diverse circular DNA viruses in blood, oral, and fecal samples of captive lemurs.</title>
        <authorList>
            <person name="Paietta E.N."/>
            <person name="Kraberger S."/>
            <person name="Lund M.C."/>
            <person name="Custer J.M."/>
            <person name="Vargas K.M."/>
            <person name="Ehmke E.E."/>
            <person name="Yoder A.D."/>
            <person name="Varsani A."/>
        </authorList>
    </citation>
    <scope>NUCLEOTIDE SEQUENCE</scope>
    <source>
        <strain evidence="1">Duke_21_98</strain>
        <strain evidence="2">Duke_28FS_102</strain>
    </source>
</reference>
<protein>
    <submittedName>
        <fullName evidence="1">Internal scaffolding protein</fullName>
    </submittedName>
</protein>
<evidence type="ECO:0000313" key="2">
    <source>
        <dbReference type="EMBL" id="XCD07958.1"/>
    </source>
</evidence>
<dbReference type="Pfam" id="PF09675">
    <property type="entry name" value="Chlamy_scaf"/>
    <property type="match status" value="1"/>
</dbReference>
<dbReference type="EMBL" id="PP511835">
    <property type="protein sequence ID" value="XCD07958.1"/>
    <property type="molecule type" value="Genomic_DNA"/>
</dbReference>
<evidence type="ECO:0000313" key="1">
    <source>
        <dbReference type="EMBL" id="XCD04156.1"/>
    </source>
</evidence>
<accession>A0AAU8AW01</accession>
<sequence>MFGNWLHTIFDPDTKVEPASNAGSPIKVEKLLQLVNGRYDLVETGESNFYEQIQSHKDSVDIYKILERFQNGDVNALNKVAGNYIDITDAPATLADAYTFIGNASRFFEKLPLKIREEYDFDASKFVGDLGSAHCNELLSSVFGSTSEPIAPVVSDVVDPAPIDSDVPKDGDVIA</sequence>
<dbReference type="EMBL" id="PP511432">
    <property type="protein sequence ID" value="XCD04156.1"/>
    <property type="molecule type" value="Genomic_DNA"/>
</dbReference>
<dbReference type="InterPro" id="IPR014131">
    <property type="entry name" value="Chlamydia_phage_Vp3"/>
</dbReference>
<organism evidence="1">
    <name type="scientific">Dulem virus 120</name>
    <dbReference type="NCBI Taxonomy" id="3145597"/>
    <lineage>
        <taxon>Viruses</taxon>
        <taxon>Monodnaviria</taxon>
        <taxon>Sangervirae</taxon>
        <taxon>Phixviricota</taxon>
        <taxon>Malgrandaviricetes</taxon>
        <taxon>Petitvirales</taxon>
        <taxon>Microviridae</taxon>
        <taxon>Microvirus</taxon>
    </lineage>
</organism>
<name>A0AAU8AW01_9VIRU</name>